<dbReference type="WBParaSite" id="RSKR_0000139600.1">
    <property type="protein sequence ID" value="RSKR_0000139600.1"/>
    <property type="gene ID" value="RSKR_0000139600"/>
</dbReference>
<sequence length="324" mass="36713">MASNYKPGQLTAAIFGNDSDVDEVESENEKCEFVPTVGKMIVDTDKAINMEKDKKHQVRVEHKQKMQKKLDDVKERDDECPRTLFVGNAPLTATRDRIRNVFQHFGKIESVRIRNVMPIKEKLGAKVAGKTNKFNENQKSLTFYVKYEKEESVGKVLEQVVHELDGNRLIVNGAAQTEYDSNSSVFCGNLFRGLTEDELIKHFSSCGEVRGVRIVRDKETHQGIGIAYVNFVDPDSVINALNMNGTKLKKRPMRVSKILKKKDRPAFNPKDKNKGYNKFQNKGKNGQNNKDGKEGNLGVSNHSKKIVKKIKKRHGDNKKTSMMA</sequence>
<evidence type="ECO:0000313" key="1">
    <source>
        <dbReference type="Proteomes" id="UP000095286"/>
    </source>
</evidence>
<evidence type="ECO:0000313" key="2">
    <source>
        <dbReference type="WBParaSite" id="RSKR_0000139600.1"/>
    </source>
</evidence>
<accession>A0AC35TJX9</accession>
<proteinExistence type="predicted"/>
<dbReference type="Proteomes" id="UP000095286">
    <property type="component" value="Unplaced"/>
</dbReference>
<name>A0AC35TJX9_9BILA</name>
<reference evidence="2" key="1">
    <citation type="submission" date="2016-11" db="UniProtKB">
        <authorList>
            <consortium name="WormBaseParasite"/>
        </authorList>
    </citation>
    <scope>IDENTIFICATION</scope>
    <source>
        <strain evidence="2">KR3021</strain>
    </source>
</reference>
<organism evidence="1 2">
    <name type="scientific">Rhabditophanes sp. KR3021</name>
    <dbReference type="NCBI Taxonomy" id="114890"/>
    <lineage>
        <taxon>Eukaryota</taxon>
        <taxon>Metazoa</taxon>
        <taxon>Ecdysozoa</taxon>
        <taxon>Nematoda</taxon>
        <taxon>Chromadorea</taxon>
        <taxon>Rhabditida</taxon>
        <taxon>Tylenchina</taxon>
        <taxon>Panagrolaimomorpha</taxon>
        <taxon>Strongyloidoidea</taxon>
        <taxon>Alloionematidae</taxon>
        <taxon>Rhabditophanes</taxon>
    </lineage>
</organism>
<protein>
    <submittedName>
        <fullName evidence="2">RNA-binding protein 34</fullName>
    </submittedName>
</protein>